<feature type="region of interest" description="Disordered" evidence="1">
    <location>
        <begin position="387"/>
        <end position="432"/>
    </location>
</feature>
<gene>
    <name evidence="3" type="ORF">E8E12_005226</name>
</gene>
<evidence type="ECO:0000313" key="3">
    <source>
        <dbReference type="EMBL" id="KAF3034505.1"/>
    </source>
</evidence>
<feature type="signal peptide" evidence="2">
    <location>
        <begin position="1"/>
        <end position="28"/>
    </location>
</feature>
<comment type="caution">
    <text evidence="3">The sequence shown here is derived from an EMBL/GenBank/DDBJ whole genome shotgun (WGS) entry which is preliminary data.</text>
</comment>
<organism evidence="3 4">
    <name type="scientific">Didymella heteroderae</name>
    <dbReference type="NCBI Taxonomy" id="1769908"/>
    <lineage>
        <taxon>Eukaryota</taxon>
        <taxon>Fungi</taxon>
        <taxon>Dikarya</taxon>
        <taxon>Ascomycota</taxon>
        <taxon>Pezizomycotina</taxon>
        <taxon>Dothideomycetes</taxon>
        <taxon>Pleosporomycetidae</taxon>
        <taxon>Pleosporales</taxon>
        <taxon>Pleosporineae</taxon>
        <taxon>Didymellaceae</taxon>
        <taxon>Didymella</taxon>
    </lineage>
</organism>
<name>A0A9P4WK12_9PLEO</name>
<accession>A0A9P4WK12</accession>
<proteinExistence type="predicted"/>
<evidence type="ECO:0000313" key="4">
    <source>
        <dbReference type="Proteomes" id="UP000758155"/>
    </source>
</evidence>
<evidence type="ECO:0000256" key="2">
    <source>
        <dbReference type="SAM" id="SignalP"/>
    </source>
</evidence>
<sequence>MKHHGMRDVVIMLLSSLLLFTSVLCATARVLLDDTTSFNVSVPSRDPPQVYADHTGISPADIVWKADTEDDAKLTPEERWCRFVSRGTSLMKAMMLSEEDARRELGWPYVQSPFDGDMRQDLATWGYLDTDELHRGRDGACNFQEKPKLENVFRDLKSDSRSSGKGGPNHCFYVQHSDSPAMKRDQYGRLPKPEEQRYQVGETEYRATNAHAGVGVNPTDGFLYLLDRSSAVEAARELWKRKPASNELPELRSTSDIAFGFWNRVASEATRKNLKYIMSCDILNEHTEETIRTALDKVNAGTLESQLWPGRDFEFAFGENKGEEVEAALALLGSPNGIAAGYFLIQHKMQLGWKYTGKAKVFVTEDDFPDIYMMFYVSDSAPWEGPVSNNGAQLQKSQGKSHRKRSREGASSKKSKKSKVKKVKKAYWRTAL</sequence>
<feature type="chain" id="PRO_5040275386" evidence="2">
    <location>
        <begin position="29"/>
        <end position="432"/>
    </location>
</feature>
<keyword evidence="4" id="KW-1185">Reference proteome</keyword>
<dbReference type="Proteomes" id="UP000758155">
    <property type="component" value="Unassembled WGS sequence"/>
</dbReference>
<evidence type="ECO:0000256" key="1">
    <source>
        <dbReference type="SAM" id="MobiDB-lite"/>
    </source>
</evidence>
<feature type="compositionally biased region" description="Basic residues" evidence="1">
    <location>
        <begin position="413"/>
        <end position="432"/>
    </location>
</feature>
<dbReference type="OrthoDB" id="5337308at2759"/>
<feature type="compositionally biased region" description="Polar residues" evidence="1">
    <location>
        <begin position="387"/>
        <end position="398"/>
    </location>
</feature>
<reference evidence="3" key="1">
    <citation type="submission" date="2019-04" db="EMBL/GenBank/DDBJ databases">
        <title>Sequencing of skin fungus with MAO and IRED activity.</title>
        <authorList>
            <person name="Marsaioli A.J."/>
            <person name="Bonatto J.M.C."/>
            <person name="Reis Junior O."/>
        </authorList>
    </citation>
    <scope>NUCLEOTIDE SEQUENCE</scope>
    <source>
        <strain evidence="3">28M1</strain>
    </source>
</reference>
<protein>
    <submittedName>
        <fullName evidence="3">Uncharacterized protein</fullName>
    </submittedName>
</protein>
<dbReference type="EMBL" id="SWKV01000067">
    <property type="protein sequence ID" value="KAF3034505.1"/>
    <property type="molecule type" value="Genomic_DNA"/>
</dbReference>
<keyword evidence="2" id="KW-0732">Signal</keyword>
<dbReference type="AlphaFoldDB" id="A0A9P4WK12"/>